<dbReference type="EMBL" id="MU826827">
    <property type="protein sequence ID" value="KAJ7374744.1"/>
    <property type="molecule type" value="Genomic_DNA"/>
</dbReference>
<evidence type="ECO:0000256" key="1">
    <source>
        <dbReference type="SAM" id="Coils"/>
    </source>
</evidence>
<proteinExistence type="predicted"/>
<evidence type="ECO:0000256" key="2">
    <source>
        <dbReference type="SAM" id="MobiDB-lite"/>
    </source>
</evidence>
<dbReference type="Proteomes" id="UP001163046">
    <property type="component" value="Unassembled WGS sequence"/>
</dbReference>
<gene>
    <name evidence="3" type="ORF">OS493_005091</name>
</gene>
<protein>
    <submittedName>
        <fullName evidence="3">Uncharacterized protein</fullName>
    </submittedName>
</protein>
<reference evidence="3" key="1">
    <citation type="submission" date="2023-01" db="EMBL/GenBank/DDBJ databases">
        <title>Genome assembly of the deep-sea coral Lophelia pertusa.</title>
        <authorList>
            <person name="Herrera S."/>
            <person name="Cordes E."/>
        </authorList>
    </citation>
    <scope>NUCLEOTIDE SEQUENCE</scope>
    <source>
        <strain evidence="3">USNM1676648</strain>
        <tissue evidence="3">Polyp</tissue>
    </source>
</reference>
<keyword evidence="1" id="KW-0175">Coiled coil</keyword>
<keyword evidence="4" id="KW-1185">Reference proteome</keyword>
<evidence type="ECO:0000313" key="4">
    <source>
        <dbReference type="Proteomes" id="UP001163046"/>
    </source>
</evidence>
<accession>A0A9X0CVC8</accession>
<feature type="compositionally biased region" description="Basic and acidic residues" evidence="2">
    <location>
        <begin position="16"/>
        <end position="29"/>
    </location>
</feature>
<organism evidence="3 4">
    <name type="scientific">Desmophyllum pertusum</name>
    <dbReference type="NCBI Taxonomy" id="174260"/>
    <lineage>
        <taxon>Eukaryota</taxon>
        <taxon>Metazoa</taxon>
        <taxon>Cnidaria</taxon>
        <taxon>Anthozoa</taxon>
        <taxon>Hexacorallia</taxon>
        <taxon>Scleractinia</taxon>
        <taxon>Caryophylliina</taxon>
        <taxon>Caryophylliidae</taxon>
        <taxon>Desmophyllum</taxon>
    </lineage>
</organism>
<feature type="coiled-coil region" evidence="1">
    <location>
        <begin position="161"/>
        <end position="375"/>
    </location>
</feature>
<dbReference type="AlphaFoldDB" id="A0A9X0CVC8"/>
<sequence>MEDVNQSGRIAVSSGMERKEARPKCKESGSRVNETIIESKEDARSVCNEKENSFESENAQIRQTLDQEICLRNIREQELRETKAIVEKLQKTLDQENHGRIRLEVESRLVRSSCKELEDILHQQLVEMRRTLSNRMLSVRGIKGKQLREKEPVLDEITKMLGQEKQARARMEGELNQARTDRNLLEERLENELEQMQRTLDNEICFRYTREQELREKGKISDELQKTLDEEQLTRTKMEEKLNQAKTARKELEERLENELKQMQRTLDNEISLRYTREQELWEKGNISDELQKTLDEEQITRTKMKEELSRAKTARKELEERLENELKQMQRKLRNEISLRCTREQELLEKRAIVDELKKTLDGEQLKRTRVEAELNQVRTDRIDLKGRLEMNFYSCSEY</sequence>
<evidence type="ECO:0000313" key="3">
    <source>
        <dbReference type="EMBL" id="KAJ7374744.1"/>
    </source>
</evidence>
<name>A0A9X0CVC8_9CNID</name>
<comment type="caution">
    <text evidence="3">The sequence shown here is derived from an EMBL/GenBank/DDBJ whole genome shotgun (WGS) entry which is preliminary data.</text>
</comment>
<feature type="region of interest" description="Disordered" evidence="2">
    <location>
        <begin position="1"/>
        <end position="33"/>
    </location>
</feature>